<evidence type="ECO:0000256" key="4">
    <source>
        <dbReference type="ARBA" id="ARBA00022448"/>
    </source>
</evidence>
<evidence type="ECO:0000256" key="5">
    <source>
        <dbReference type="ARBA" id="ARBA00022781"/>
    </source>
</evidence>
<comment type="function">
    <text evidence="1">Produces ATP from ADP in the presence of a proton gradient across the membrane. The gamma chain is believed to be important in regulating ATPase activity and the flow of protons through the CF(0) complex.</text>
</comment>
<comment type="subcellular location">
    <subcellularLocation>
        <location evidence="2">Membrane</location>
        <topology evidence="2">Peripheral membrane protein</topology>
    </subcellularLocation>
</comment>
<dbReference type="InterPro" id="IPR035968">
    <property type="entry name" value="ATP_synth_F1_ATPase_gsu"/>
</dbReference>
<keyword evidence="5" id="KW-0375">Hydrogen ion transport</keyword>
<protein>
    <submittedName>
        <fullName evidence="11">ATPase</fullName>
    </submittedName>
</protein>
<keyword evidence="9" id="KW-0066">ATP synthesis</keyword>
<evidence type="ECO:0000256" key="6">
    <source>
        <dbReference type="ARBA" id="ARBA00023065"/>
    </source>
</evidence>
<sequence length="287" mass="31259">MTERLQEVTAHINSVNDLDGVVNSMRGLAAVRVQQARKALVAVDAYAATIRSALVRVAALILDRERARLSERDGGTGVILFCAEQGFAGLFSEHMLDAVSADEKNHIFLIGTRGAAIARSRGLKPVWTTAAAQHPAAIPAVADTITTEISRQVLDGRLATVSTVFCRWEPGQGACMTRQSLFPLDPALFTSEPVAEPPLLNVPRETLIMDLTADYLFAQLCQAALHAFAAENEARSERMTAAHDEISRQLATLEQQRRTVRQDEITAEIMELVSGPTLARLKRFSGE</sequence>
<evidence type="ECO:0000313" key="11">
    <source>
        <dbReference type="EMBL" id="NHN87815.1"/>
    </source>
</evidence>
<comment type="caution">
    <text evidence="11">The sequence shown here is derived from an EMBL/GenBank/DDBJ whole genome shotgun (WGS) entry which is preliminary data.</text>
</comment>
<dbReference type="Proteomes" id="UP000631653">
    <property type="component" value="Unassembled WGS sequence"/>
</dbReference>
<dbReference type="Pfam" id="PF00231">
    <property type="entry name" value="ATP-synt"/>
    <property type="match status" value="1"/>
</dbReference>
<dbReference type="Gene3D" id="1.10.287.80">
    <property type="entry name" value="ATP synthase, gamma subunit, helix hairpin domain"/>
    <property type="match status" value="1"/>
</dbReference>
<organism evidence="11 12">
    <name type="scientific">Acetobacter conturbans</name>
    <dbReference type="NCBI Taxonomy" id="1737472"/>
    <lineage>
        <taxon>Bacteria</taxon>
        <taxon>Pseudomonadati</taxon>
        <taxon>Pseudomonadota</taxon>
        <taxon>Alphaproteobacteria</taxon>
        <taxon>Acetobacterales</taxon>
        <taxon>Acetobacteraceae</taxon>
        <taxon>Acetobacter</taxon>
    </lineage>
</organism>
<keyword evidence="8" id="KW-0139">CF(1)</keyword>
<keyword evidence="12" id="KW-1185">Reference proteome</keyword>
<evidence type="ECO:0000256" key="3">
    <source>
        <dbReference type="ARBA" id="ARBA00007681"/>
    </source>
</evidence>
<dbReference type="EMBL" id="WOSY01000003">
    <property type="protein sequence ID" value="NHN87815.1"/>
    <property type="molecule type" value="Genomic_DNA"/>
</dbReference>
<proteinExistence type="inferred from homology"/>
<name>A0ABX0K0L4_9PROT</name>
<dbReference type="InterPro" id="IPR000131">
    <property type="entry name" value="ATP_synth_F1_gsu"/>
</dbReference>
<evidence type="ECO:0000256" key="7">
    <source>
        <dbReference type="ARBA" id="ARBA00023136"/>
    </source>
</evidence>
<keyword evidence="10" id="KW-0175">Coiled coil</keyword>
<evidence type="ECO:0000256" key="1">
    <source>
        <dbReference type="ARBA" id="ARBA00003456"/>
    </source>
</evidence>
<evidence type="ECO:0000256" key="10">
    <source>
        <dbReference type="SAM" id="Coils"/>
    </source>
</evidence>
<dbReference type="PRINTS" id="PR00126">
    <property type="entry name" value="ATPASEGAMMA"/>
</dbReference>
<evidence type="ECO:0000256" key="2">
    <source>
        <dbReference type="ARBA" id="ARBA00004170"/>
    </source>
</evidence>
<keyword evidence="7" id="KW-0472">Membrane</keyword>
<comment type="similarity">
    <text evidence="3">Belongs to the ATPase gamma chain family.</text>
</comment>
<reference evidence="11 12" key="1">
    <citation type="journal article" date="2020" name="Int. J. Syst. Evol. Microbiol.">
        <title>Novel acetic acid bacteria from cider fermentations: Acetobacter conturbans sp. nov. and Acetobacter fallax sp. nov.</title>
        <authorList>
            <person name="Sombolestani A.S."/>
            <person name="Cleenwerck I."/>
            <person name="Cnockaert M."/>
            <person name="Borremans W."/>
            <person name="Wieme A.D."/>
            <person name="De Vuyst L."/>
            <person name="Vandamme P."/>
        </authorList>
    </citation>
    <scope>NUCLEOTIDE SEQUENCE [LARGE SCALE GENOMIC DNA]</scope>
    <source>
        <strain evidence="11 12">LMG 1627</strain>
    </source>
</reference>
<evidence type="ECO:0000313" key="12">
    <source>
        <dbReference type="Proteomes" id="UP000631653"/>
    </source>
</evidence>
<feature type="coiled-coil region" evidence="10">
    <location>
        <begin position="236"/>
        <end position="263"/>
    </location>
</feature>
<accession>A0ABX0K0L4</accession>
<dbReference type="SUPFAM" id="SSF52943">
    <property type="entry name" value="ATP synthase (F1-ATPase), gamma subunit"/>
    <property type="match status" value="1"/>
</dbReference>
<keyword evidence="4" id="KW-0813">Transport</keyword>
<dbReference type="Gene3D" id="3.40.1380.10">
    <property type="match status" value="1"/>
</dbReference>
<evidence type="ECO:0000256" key="8">
    <source>
        <dbReference type="ARBA" id="ARBA00023196"/>
    </source>
</evidence>
<gene>
    <name evidence="11" type="ORF">GOB81_04100</name>
</gene>
<keyword evidence="6" id="KW-0406">Ion transport</keyword>
<evidence type="ECO:0000256" key="9">
    <source>
        <dbReference type="ARBA" id="ARBA00023310"/>
    </source>
</evidence>